<evidence type="ECO:0000256" key="1">
    <source>
        <dbReference type="SAM" id="MobiDB-lite"/>
    </source>
</evidence>
<dbReference type="PROSITE" id="PS51938">
    <property type="entry name" value="SUZ_C"/>
    <property type="match status" value="1"/>
</dbReference>
<name>A0A8J8W7W6_9EURO</name>
<feature type="compositionally biased region" description="Low complexity" evidence="1">
    <location>
        <begin position="105"/>
        <end position="114"/>
    </location>
</feature>
<feature type="domain" description="SUZ" evidence="2">
    <location>
        <begin position="79"/>
        <end position="163"/>
    </location>
</feature>
<dbReference type="OrthoDB" id="5422283at2759"/>
<feature type="compositionally biased region" description="Basic and acidic residues" evidence="1">
    <location>
        <begin position="124"/>
        <end position="158"/>
    </location>
</feature>
<dbReference type="InterPro" id="IPR024642">
    <property type="entry name" value="SUZ-C"/>
</dbReference>
<evidence type="ECO:0000313" key="5">
    <source>
        <dbReference type="Proteomes" id="UP000631181"/>
    </source>
</evidence>
<feature type="compositionally biased region" description="Polar residues" evidence="1">
    <location>
        <begin position="163"/>
        <end position="184"/>
    </location>
</feature>
<evidence type="ECO:0000259" key="3">
    <source>
        <dbReference type="PROSITE" id="PS51938"/>
    </source>
</evidence>
<organism evidence="4 5">
    <name type="scientific">Penicillium ucsense</name>
    <dbReference type="NCBI Taxonomy" id="2839758"/>
    <lineage>
        <taxon>Eukaryota</taxon>
        <taxon>Fungi</taxon>
        <taxon>Dikarya</taxon>
        <taxon>Ascomycota</taxon>
        <taxon>Pezizomycotina</taxon>
        <taxon>Eurotiomycetes</taxon>
        <taxon>Eurotiomycetidae</taxon>
        <taxon>Eurotiales</taxon>
        <taxon>Aspergillaceae</taxon>
        <taxon>Penicillium</taxon>
    </lineage>
</organism>
<dbReference type="AlphaFoldDB" id="A0A8J8W7W6"/>
<dbReference type="EMBL" id="WIWV01000033">
    <property type="protein sequence ID" value="KAF7716899.1"/>
    <property type="molecule type" value="Genomic_DNA"/>
</dbReference>
<dbReference type="Proteomes" id="UP000631181">
    <property type="component" value="Unassembled WGS sequence"/>
</dbReference>
<dbReference type="InterPro" id="IPR024771">
    <property type="entry name" value="SUZ"/>
</dbReference>
<accession>A0A8J8W7W6</accession>
<feature type="compositionally biased region" description="Polar residues" evidence="1">
    <location>
        <begin position="89"/>
        <end position="99"/>
    </location>
</feature>
<evidence type="ECO:0000313" key="4">
    <source>
        <dbReference type="EMBL" id="KAF7716899.1"/>
    </source>
</evidence>
<reference evidence="4" key="1">
    <citation type="journal article" date="2020" name="Front. Microbiol.">
        <title>Gene regulatory networks of Penicillium echinulatum 2HH and Penicillium oxalicum 114-2 inferred by a computational biology approach.</title>
        <authorList>
            <person name="Lenz A.R."/>
            <person name="Galan-Vasquez E."/>
            <person name="Balbinot E."/>
            <person name="De Abreu F.P."/>
            <person name="De Oliveira N.S."/>
            <person name="Da Rosa L.O."/>
            <person name="De Avila E Silva S."/>
            <person name="Camassola M."/>
            <person name="Dillon A.J.P."/>
            <person name="Perez-Rueda E."/>
        </authorList>
    </citation>
    <scope>NUCLEOTIDE SEQUENCE</scope>
    <source>
        <strain evidence="4">S1M29</strain>
    </source>
</reference>
<protein>
    <recommendedName>
        <fullName evidence="6">SUZ domain-containing protein</fullName>
    </recommendedName>
</protein>
<proteinExistence type="predicted"/>
<keyword evidence="5" id="KW-1185">Reference proteome</keyword>
<feature type="compositionally biased region" description="Gly residues" evidence="1">
    <location>
        <begin position="264"/>
        <end position="278"/>
    </location>
</feature>
<feature type="compositionally biased region" description="Polar residues" evidence="1">
    <location>
        <begin position="206"/>
        <end position="215"/>
    </location>
</feature>
<sequence length="278" mass="30792">MSTNHEVPNAWDADWESQADQLADQPIIAPEKKISSKVTKAQRRAQQAEFNRQLWAEAEAPQTFHYMEARSEVPLKQDFKPTVTLLSRRPQTATRQSPSLGGVDGATAGLGQLGLDDDGDSDDDRSKQRQPTFEERQAMALKNREERQRKYEEARERLFGSPSAPTSGNSTPRSTTPPHHNQSAEGRGKGKGRGGQRDYREKRDSSSVSNRSRQQLYDPASPNRSTGGSPFQRRDRSHGDKTDVEKTELPQQPIRSPRGPDASGRGGFGFGPRGARGG</sequence>
<feature type="compositionally biased region" description="Basic and acidic residues" evidence="1">
    <location>
        <begin position="232"/>
        <end position="248"/>
    </location>
</feature>
<feature type="compositionally biased region" description="Basic and acidic residues" evidence="1">
    <location>
        <begin position="195"/>
        <end position="205"/>
    </location>
</feature>
<feature type="region of interest" description="Disordered" evidence="1">
    <location>
        <begin position="75"/>
        <end position="278"/>
    </location>
</feature>
<comment type="caution">
    <text evidence="4">The sequence shown here is derived from an EMBL/GenBank/DDBJ whole genome shotgun (WGS) entry which is preliminary data.</text>
</comment>
<evidence type="ECO:0008006" key="6">
    <source>
        <dbReference type="Google" id="ProtNLM"/>
    </source>
</evidence>
<feature type="domain" description="SUZ-C" evidence="3">
    <location>
        <begin position="226"/>
        <end position="272"/>
    </location>
</feature>
<evidence type="ECO:0000259" key="2">
    <source>
        <dbReference type="PROSITE" id="PS51673"/>
    </source>
</evidence>
<dbReference type="PROSITE" id="PS51673">
    <property type="entry name" value="SUZ"/>
    <property type="match status" value="1"/>
</dbReference>
<gene>
    <name evidence="4" type="ORF">PECM_004940</name>
</gene>